<reference evidence="2 3" key="1">
    <citation type="journal article" date="2016" name="Mol. Biol. Evol.">
        <title>Comparative Genomics of Early-Diverging Mushroom-Forming Fungi Provides Insights into the Origins of Lignocellulose Decay Capabilities.</title>
        <authorList>
            <person name="Nagy L.G."/>
            <person name="Riley R."/>
            <person name="Tritt A."/>
            <person name="Adam C."/>
            <person name="Daum C."/>
            <person name="Floudas D."/>
            <person name="Sun H."/>
            <person name="Yadav J.S."/>
            <person name="Pangilinan J."/>
            <person name="Larsson K.H."/>
            <person name="Matsuura K."/>
            <person name="Barry K."/>
            <person name="Labutti K."/>
            <person name="Kuo R."/>
            <person name="Ohm R.A."/>
            <person name="Bhattacharya S.S."/>
            <person name="Shirouzu T."/>
            <person name="Yoshinaga Y."/>
            <person name="Martin F.M."/>
            <person name="Grigoriev I.V."/>
            <person name="Hibbett D.S."/>
        </authorList>
    </citation>
    <scope>NUCLEOTIDE SEQUENCE [LARGE SCALE GENOMIC DNA]</scope>
    <source>
        <strain evidence="2 3">HHB12733</strain>
    </source>
</reference>
<evidence type="ECO:0000256" key="1">
    <source>
        <dbReference type="SAM" id="MobiDB-lite"/>
    </source>
</evidence>
<proteinExistence type="predicted"/>
<dbReference type="Proteomes" id="UP000076842">
    <property type="component" value="Unassembled WGS sequence"/>
</dbReference>
<keyword evidence="3" id="KW-1185">Reference proteome</keyword>
<gene>
    <name evidence="2" type="ORF">CALCODRAFT_508364</name>
</gene>
<name>A0A165GHL9_9BASI</name>
<organism evidence="2 3">
    <name type="scientific">Calocera cornea HHB12733</name>
    <dbReference type="NCBI Taxonomy" id="1353952"/>
    <lineage>
        <taxon>Eukaryota</taxon>
        <taxon>Fungi</taxon>
        <taxon>Dikarya</taxon>
        <taxon>Basidiomycota</taxon>
        <taxon>Agaricomycotina</taxon>
        <taxon>Dacrymycetes</taxon>
        <taxon>Dacrymycetales</taxon>
        <taxon>Dacrymycetaceae</taxon>
        <taxon>Calocera</taxon>
    </lineage>
</organism>
<dbReference type="EMBL" id="KV423955">
    <property type="protein sequence ID" value="KZT58083.1"/>
    <property type="molecule type" value="Genomic_DNA"/>
</dbReference>
<accession>A0A165GHL9</accession>
<dbReference type="InParanoid" id="A0A165GHL9"/>
<dbReference type="AlphaFoldDB" id="A0A165GHL9"/>
<feature type="region of interest" description="Disordered" evidence="1">
    <location>
        <begin position="93"/>
        <end position="127"/>
    </location>
</feature>
<sequence>MCLSFNRSHCFTIWLCFDIGILPYSSIRPLLQHQSLLQHRPSTLTHHIVSLHLNTGLCFRIHGVYLAIFLQSASTDLAGSRAWCPKVWAPKKAGARKGCRPKGLVPEKAGARKGWNPKRLVPKKTGSRKGWCPKRLVPDPILNNMGGAIQP</sequence>
<evidence type="ECO:0000313" key="3">
    <source>
        <dbReference type="Proteomes" id="UP000076842"/>
    </source>
</evidence>
<protein>
    <submittedName>
        <fullName evidence="2">Uncharacterized protein</fullName>
    </submittedName>
</protein>
<evidence type="ECO:0000313" key="2">
    <source>
        <dbReference type="EMBL" id="KZT58083.1"/>
    </source>
</evidence>